<dbReference type="EMBL" id="CP012357">
    <property type="protein sequence ID" value="AKX33851.1"/>
    <property type="molecule type" value="Genomic_DNA"/>
</dbReference>
<dbReference type="PATRIC" id="fig|216942.3.peg.186"/>
<gene>
    <name evidence="1" type="ORF">SLITO_v1c01860</name>
</gene>
<evidence type="ECO:0008006" key="3">
    <source>
        <dbReference type="Google" id="ProtNLM"/>
    </source>
</evidence>
<name>A0A0K1W0Y9_9MOLU</name>
<reference evidence="1 2" key="1">
    <citation type="journal article" date="2015" name="Genome Announc.">
        <title>Complete Genome Sequence of Spiroplasma litorale TN-1T (DSM 21781), a Bacterium Isolated from a Green-Eyed Horsefly (Tabanus nigrovittatus).</title>
        <authorList>
            <person name="Lo W.S."/>
            <person name="Lai Y.C."/>
            <person name="Lien Y.W."/>
            <person name="Wang T.H."/>
            <person name="Kuo C.H."/>
        </authorList>
    </citation>
    <scope>NUCLEOTIDE SEQUENCE [LARGE SCALE GENOMIC DNA]</scope>
    <source>
        <strain evidence="1 2">TN-1</strain>
    </source>
</reference>
<proteinExistence type="predicted"/>
<sequence length="99" mass="11459">MESKIIETIKNTIYTIPGISSFANYLIDSYDISTDDVSNAVEISKFESIYKIKLHLVLFNGVNIKDVLTEVQSRLKYELERVHEFKQNFIVDVIVDDLK</sequence>
<evidence type="ECO:0000313" key="2">
    <source>
        <dbReference type="Proteomes" id="UP000067476"/>
    </source>
</evidence>
<accession>A0A0K1W0Y9</accession>
<dbReference type="STRING" id="216942.SLITO_v1c01860"/>
<dbReference type="RefSeq" id="WP_083433322.1">
    <property type="nucleotide sequence ID" value="NZ_CP012357.1"/>
</dbReference>
<dbReference type="AlphaFoldDB" id="A0A0K1W0Y9"/>
<organism evidence="1 2">
    <name type="scientific">Spiroplasma litorale</name>
    <dbReference type="NCBI Taxonomy" id="216942"/>
    <lineage>
        <taxon>Bacteria</taxon>
        <taxon>Bacillati</taxon>
        <taxon>Mycoplasmatota</taxon>
        <taxon>Mollicutes</taxon>
        <taxon>Entomoplasmatales</taxon>
        <taxon>Spiroplasmataceae</taxon>
        <taxon>Spiroplasma</taxon>
    </lineage>
</organism>
<dbReference type="Proteomes" id="UP000067476">
    <property type="component" value="Chromosome"/>
</dbReference>
<keyword evidence="2" id="KW-1185">Reference proteome</keyword>
<dbReference type="KEGG" id="sll:SLITO_v1c01860"/>
<evidence type="ECO:0000313" key="1">
    <source>
        <dbReference type="EMBL" id="AKX33851.1"/>
    </source>
</evidence>
<protein>
    <recommendedName>
        <fullName evidence="3">Asp23/Gls24 family envelope stress response protein</fullName>
    </recommendedName>
</protein>